<dbReference type="Proteomes" id="UP000264120">
    <property type="component" value="Chromosome"/>
</dbReference>
<evidence type="ECO:0000313" key="2">
    <source>
        <dbReference type="EMBL" id="AXY22410.1"/>
    </source>
</evidence>
<dbReference type="OrthoDB" id="9801824at2"/>
<accession>A0A347WC17</accession>
<evidence type="ECO:0000313" key="3">
    <source>
        <dbReference type="Proteomes" id="UP000264120"/>
    </source>
</evidence>
<dbReference type="PANTHER" id="PTHR41773:SF1">
    <property type="entry name" value="RELA_SPOT DOMAIN-CONTAINING PROTEIN"/>
    <property type="match status" value="1"/>
</dbReference>
<protein>
    <submittedName>
        <fullName evidence="2">GTP pyrophosphokinase YwaC</fullName>
        <ecNumber evidence="2">2.7.6.5</ecNumber>
    </submittedName>
</protein>
<evidence type="ECO:0000259" key="1">
    <source>
        <dbReference type="SMART" id="SM00954"/>
    </source>
</evidence>
<sequence>MASLDFDVEKAAFRTYYDETAALMEVAKSSFITLLRSLLSGGEYAAATVTGRLKNREECIRKFNRKYREELEKSRTDYEIKDHITDLIGLRLICLYEDDVEPIAAIIREQFHVIDVTDKIAKIEGTENEFGYKGLHLDLRLGTARASMPEYVRFASFRFELQIRTIVQDSWSALDHKIKYKKSIPADLKRRINTLAALFELADREFRQVRDATNAAIEKAQGEELETDGTTQIEQEVIDGQDNASKQHASLDTFRLLRIARHFFPNFHFEPHKVDGFTTEVINREPGITRGDFNFYLRETIGTVRQYRDYFVTKGFGDTFNPYTEMRHCLYAANQEAFSDMLVNIDRMRFDEWRAEVLSAEKQASRPRRARGRPVAHE</sequence>
<dbReference type="RefSeq" id="WP_118963612.1">
    <property type="nucleotide sequence ID" value="NZ_CP023036.1"/>
</dbReference>
<reference evidence="2 3" key="1">
    <citation type="submission" date="2017-08" db="EMBL/GenBank/DDBJ databases">
        <title>Complete genome sequence of Gluconacetobacter saccharivorans CV1 isolated from Fermented Vinegar.</title>
        <authorList>
            <person name="Kim S.-Y."/>
        </authorList>
    </citation>
    <scope>NUCLEOTIDE SEQUENCE [LARGE SCALE GENOMIC DNA]</scope>
    <source>
        <strain evidence="2 3">CV1</strain>
    </source>
</reference>
<dbReference type="Gene3D" id="3.30.460.10">
    <property type="entry name" value="Beta Polymerase, domain 2"/>
    <property type="match status" value="1"/>
</dbReference>
<dbReference type="GO" id="GO:0016301">
    <property type="term" value="F:kinase activity"/>
    <property type="evidence" value="ECO:0007669"/>
    <property type="project" value="UniProtKB-KW"/>
</dbReference>
<dbReference type="AlphaFoldDB" id="A0A347WC17"/>
<keyword evidence="2" id="KW-0418">Kinase</keyword>
<dbReference type="KEGG" id="ksc:CD178_01643"/>
<dbReference type="CDD" id="cd05399">
    <property type="entry name" value="NT_Rel-Spo_like"/>
    <property type="match status" value="1"/>
</dbReference>
<dbReference type="InterPro" id="IPR043519">
    <property type="entry name" value="NT_sf"/>
</dbReference>
<feature type="domain" description="RelA/SpoT" evidence="1">
    <location>
        <begin position="51"/>
        <end position="186"/>
    </location>
</feature>
<keyword evidence="2" id="KW-0808">Transferase</keyword>
<dbReference type="GO" id="GO:0015969">
    <property type="term" value="P:guanosine tetraphosphate metabolic process"/>
    <property type="evidence" value="ECO:0007669"/>
    <property type="project" value="InterPro"/>
</dbReference>
<dbReference type="SMART" id="SM00954">
    <property type="entry name" value="RelA_SpoT"/>
    <property type="match status" value="1"/>
</dbReference>
<gene>
    <name evidence="2" type="primary">ywaC</name>
    <name evidence="2" type="ORF">CD178_01643</name>
</gene>
<dbReference type="Gene3D" id="1.10.287.860">
    <property type="entry name" value="Nucleotidyltransferase"/>
    <property type="match status" value="1"/>
</dbReference>
<dbReference type="EC" id="2.7.6.5" evidence="2"/>
<dbReference type="GO" id="GO:0008728">
    <property type="term" value="F:GTP diphosphokinase activity"/>
    <property type="evidence" value="ECO:0007669"/>
    <property type="project" value="UniProtKB-EC"/>
</dbReference>
<keyword evidence="3" id="KW-1185">Reference proteome</keyword>
<dbReference type="EMBL" id="CP023036">
    <property type="protein sequence ID" value="AXY22410.1"/>
    <property type="molecule type" value="Genomic_DNA"/>
</dbReference>
<dbReference type="PANTHER" id="PTHR41773">
    <property type="entry name" value="GTP PYROPHOSPHATASE-RELATED"/>
    <property type="match status" value="1"/>
</dbReference>
<dbReference type="SUPFAM" id="SSF81301">
    <property type="entry name" value="Nucleotidyltransferase"/>
    <property type="match status" value="1"/>
</dbReference>
<name>A0A347WC17_9PROT</name>
<dbReference type="Pfam" id="PF04607">
    <property type="entry name" value="RelA_SpoT"/>
    <property type="match status" value="1"/>
</dbReference>
<organism evidence="2 3">
    <name type="scientific">Komagataeibacter saccharivorans</name>
    <dbReference type="NCBI Taxonomy" id="265959"/>
    <lineage>
        <taxon>Bacteria</taxon>
        <taxon>Pseudomonadati</taxon>
        <taxon>Pseudomonadota</taxon>
        <taxon>Alphaproteobacteria</taxon>
        <taxon>Acetobacterales</taxon>
        <taxon>Acetobacteraceae</taxon>
        <taxon>Komagataeibacter</taxon>
    </lineage>
</organism>
<proteinExistence type="predicted"/>
<dbReference type="InterPro" id="IPR007685">
    <property type="entry name" value="RelA_SpoT"/>
</dbReference>